<protein>
    <submittedName>
        <fullName evidence="2">Branched-chain amino acid transporter</fullName>
    </submittedName>
</protein>
<keyword evidence="3" id="KW-1185">Reference proteome</keyword>
<proteinExistence type="predicted"/>
<dbReference type="Proteomes" id="UP000050833">
    <property type="component" value="Unassembled WGS sequence"/>
</dbReference>
<comment type="caution">
    <text evidence="2">The sequence shown here is derived from an EMBL/GenBank/DDBJ whole genome shotgun (WGS) entry which is preliminary data.</text>
</comment>
<accession>A0AAW3JM25</accession>
<organism evidence="2 3">
    <name type="scientific">Butyribacter intestini</name>
    <dbReference type="NCBI Taxonomy" id="1703332"/>
    <lineage>
        <taxon>Bacteria</taxon>
        <taxon>Bacillati</taxon>
        <taxon>Bacillota</taxon>
        <taxon>Clostridia</taxon>
        <taxon>Lachnospirales</taxon>
        <taxon>Lachnospiraceae</taxon>
        <taxon>Butyribacter</taxon>
    </lineage>
</organism>
<evidence type="ECO:0000313" key="2">
    <source>
        <dbReference type="EMBL" id="KQC84152.1"/>
    </source>
</evidence>
<dbReference type="InterPro" id="IPR008407">
    <property type="entry name" value="Brnchd-chn_aa_trnsp_AzlD"/>
</dbReference>
<feature type="transmembrane region" description="Helical" evidence="1">
    <location>
        <begin position="6"/>
        <end position="28"/>
    </location>
</feature>
<dbReference type="Pfam" id="PF05437">
    <property type="entry name" value="AzlD"/>
    <property type="match status" value="1"/>
</dbReference>
<gene>
    <name evidence="2" type="ORF">APZ18_14720</name>
</gene>
<reference evidence="2 3" key="1">
    <citation type="submission" date="2015-10" db="EMBL/GenBank/DDBJ databases">
        <title>Butyribacter intestini gen. nov., sp. nov., a butyric acid-producing bacterium of the family Lachnospiraceae isolated from the human faeces.</title>
        <authorList>
            <person name="Zou Y."/>
            <person name="Xue W."/>
            <person name="Luo G."/>
            <person name="Lv M."/>
        </authorList>
    </citation>
    <scope>NUCLEOTIDE SEQUENCE [LARGE SCALE GENOMIC DNA]</scope>
    <source>
        <strain evidence="2 3">TF01-11</strain>
    </source>
</reference>
<keyword evidence="1" id="KW-0812">Transmembrane</keyword>
<evidence type="ECO:0000256" key="1">
    <source>
        <dbReference type="SAM" id="Phobius"/>
    </source>
</evidence>
<dbReference type="AlphaFoldDB" id="A0AAW3JM25"/>
<sequence length="105" mass="11361">MNTQTFFIYLIVMAGVTYLIRAIPLTVFTGKIENRFIKSFLAYVPYAVLGAMTFPAIIYSTADLISGIAGTVVGVFFAYKRKSLLTVAVAACLAVLLVSVIELAL</sequence>
<dbReference type="RefSeq" id="WP_022013180.1">
    <property type="nucleotide sequence ID" value="NZ_DBGBRS010000180.1"/>
</dbReference>
<dbReference type="EMBL" id="LLKB01000007">
    <property type="protein sequence ID" value="KQC84152.1"/>
    <property type="molecule type" value="Genomic_DNA"/>
</dbReference>
<evidence type="ECO:0000313" key="3">
    <source>
        <dbReference type="Proteomes" id="UP000050833"/>
    </source>
</evidence>
<feature type="transmembrane region" description="Helical" evidence="1">
    <location>
        <begin position="84"/>
        <end position="104"/>
    </location>
</feature>
<name>A0AAW3JM25_9FIRM</name>
<feature type="transmembrane region" description="Helical" evidence="1">
    <location>
        <begin position="64"/>
        <end position="79"/>
    </location>
</feature>
<keyword evidence="1" id="KW-0472">Membrane</keyword>
<keyword evidence="1" id="KW-1133">Transmembrane helix</keyword>